<name>A0ABY0P1F8_9HYPH</name>
<dbReference type="RefSeq" id="WP_091858096.1">
    <property type="nucleotide sequence ID" value="NZ_FNBZ01000005.1"/>
</dbReference>
<proteinExistence type="predicted"/>
<dbReference type="EMBL" id="FNBZ01000005">
    <property type="protein sequence ID" value="SDG73511.1"/>
    <property type="molecule type" value="Genomic_DNA"/>
</dbReference>
<comment type="caution">
    <text evidence="2">The sequence shown here is derived from an EMBL/GenBank/DDBJ whole genome shotgun (WGS) entry which is preliminary data.</text>
</comment>
<organism evidence="2 3">
    <name type="scientific">Bosea robiniae</name>
    <dbReference type="NCBI Taxonomy" id="1036780"/>
    <lineage>
        <taxon>Bacteria</taxon>
        <taxon>Pseudomonadati</taxon>
        <taxon>Pseudomonadota</taxon>
        <taxon>Alphaproteobacteria</taxon>
        <taxon>Hyphomicrobiales</taxon>
        <taxon>Boseaceae</taxon>
        <taxon>Bosea</taxon>
    </lineage>
</organism>
<dbReference type="Pfam" id="PF01066">
    <property type="entry name" value="CDP-OH_P_transf"/>
    <property type="match status" value="1"/>
</dbReference>
<dbReference type="Proteomes" id="UP000199468">
    <property type="component" value="Unassembled WGS sequence"/>
</dbReference>
<dbReference type="InterPro" id="IPR000462">
    <property type="entry name" value="CDP-OH_P_trans"/>
</dbReference>
<protein>
    <submittedName>
        <fullName evidence="2">Phosphatidylglycerophosphate synthase</fullName>
    </submittedName>
</protein>
<gene>
    <name evidence="2" type="ORF">SAMN05421844_105122</name>
</gene>
<evidence type="ECO:0000313" key="3">
    <source>
        <dbReference type="Proteomes" id="UP000199468"/>
    </source>
</evidence>
<feature type="transmembrane region" description="Helical" evidence="1">
    <location>
        <begin position="33"/>
        <end position="51"/>
    </location>
</feature>
<feature type="transmembrane region" description="Helical" evidence="1">
    <location>
        <begin position="156"/>
        <end position="175"/>
    </location>
</feature>
<dbReference type="InterPro" id="IPR043130">
    <property type="entry name" value="CDP-OH_PTrfase_TM_dom"/>
</dbReference>
<keyword evidence="1" id="KW-1133">Transmembrane helix</keyword>
<reference evidence="2 3" key="1">
    <citation type="submission" date="2016-10" db="EMBL/GenBank/DDBJ databases">
        <authorList>
            <person name="Varghese N."/>
            <person name="Submissions S."/>
        </authorList>
    </citation>
    <scope>NUCLEOTIDE SEQUENCE [LARGE SCALE GENOMIC DNA]</scope>
    <source>
        <strain evidence="2 3">DSM 26672</strain>
    </source>
</reference>
<evidence type="ECO:0000313" key="2">
    <source>
        <dbReference type="EMBL" id="SDG73511.1"/>
    </source>
</evidence>
<keyword evidence="1" id="KW-0472">Membrane</keyword>
<accession>A0ABY0P1F8</accession>
<feature type="transmembrane region" description="Helical" evidence="1">
    <location>
        <begin position="187"/>
        <end position="209"/>
    </location>
</feature>
<sequence length="220" mass="24083">MIRINNSLVGAIERRALAWLVRRMPRSVTPDKLTAFGIFGAALTLAGYVLTAWSPSFLWLASLGLVFHWLGDSLDGNLARFRKIERPKYGYFLDQTIDVVGNLLICAGMGLSAYVRMDVALLALAGYHALSIYSLVKACVSGELHISLVGWGPTEMRLLIILMNTTIFFFGAPPFTVVGLTMTWCDVTILLMAAGLFTTFVCLLGSYAAQLAREEAASHK</sequence>
<feature type="transmembrane region" description="Helical" evidence="1">
    <location>
        <begin position="57"/>
        <end position="79"/>
    </location>
</feature>
<feature type="transmembrane region" description="Helical" evidence="1">
    <location>
        <begin position="91"/>
        <end position="113"/>
    </location>
</feature>
<dbReference type="Gene3D" id="1.20.120.1760">
    <property type="match status" value="1"/>
</dbReference>
<keyword evidence="3" id="KW-1185">Reference proteome</keyword>
<evidence type="ECO:0000256" key="1">
    <source>
        <dbReference type="SAM" id="Phobius"/>
    </source>
</evidence>
<keyword evidence="1" id="KW-0812">Transmembrane</keyword>